<evidence type="ECO:0000256" key="9">
    <source>
        <dbReference type="ARBA" id="ARBA00029986"/>
    </source>
</evidence>
<evidence type="ECO:0000256" key="8">
    <source>
        <dbReference type="ARBA" id="ARBA00023235"/>
    </source>
</evidence>
<dbReference type="PANTHER" id="PTHR30560:SF3">
    <property type="entry name" value="TRIGGER FACTOR-LIKE PROTEIN TIG, CHLOROPLASTIC"/>
    <property type="match status" value="1"/>
</dbReference>
<dbReference type="Gene3D" id="3.30.70.1050">
    <property type="entry name" value="Trigger factor ribosome-binding domain"/>
    <property type="match status" value="1"/>
</dbReference>
<accession>A0A1F5I1P2</accession>
<evidence type="ECO:0000259" key="12">
    <source>
        <dbReference type="Pfam" id="PF05698"/>
    </source>
</evidence>
<dbReference type="GO" id="GO:0051083">
    <property type="term" value="P:'de novo' cotranslational protein folding"/>
    <property type="evidence" value="ECO:0007669"/>
    <property type="project" value="TreeGrafter"/>
</dbReference>
<comment type="caution">
    <text evidence="13">The sequence shown here is derived from an EMBL/GenBank/DDBJ whole genome shotgun (WGS) entry which is preliminary data.</text>
</comment>
<dbReference type="InterPro" id="IPR008880">
    <property type="entry name" value="Trigger_fac_C"/>
</dbReference>
<evidence type="ECO:0000256" key="1">
    <source>
        <dbReference type="ARBA" id="ARBA00000971"/>
    </source>
</evidence>
<dbReference type="SUPFAM" id="SSF109998">
    <property type="entry name" value="Triger factor/SurA peptide-binding domain-like"/>
    <property type="match status" value="1"/>
</dbReference>
<keyword evidence="7" id="KW-0143">Chaperone</keyword>
<keyword evidence="6" id="KW-0697">Rotamase</keyword>
<dbReference type="Proteomes" id="UP000179227">
    <property type="component" value="Unassembled WGS sequence"/>
</dbReference>
<dbReference type="GO" id="GO:0005737">
    <property type="term" value="C:cytoplasm"/>
    <property type="evidence" value="ECO:0007669"/>
    <property type="project" value="UniProtKB-SubCell"/>
</dbReference>
<protein>
    <recommendedName>
        <fullName evidence="5">Trigger factor</fullName>
        <ecNumber evidence="4">5.2.1.8</ecNumber>
    </recommendedName>
    <alternativeName>
        <fullName evidence="9">PPIase</fullName>
    </alternativeName>
</protein>
<evidence type="ECO:0000259" key="11">
    <source>
        <dbReference type="Pfam" id="PF05697"/>
    </source>
</evidence>
<proteinExistence type="inferred from homology"/>
<dbReference type="GO" id="GO:0043022">
    <property type="term" value="F:ribosome binding"/>
    <property type="evidence" value="ECO:0007669"/>
    <property type="project" value="TreeGrafter"/>
</dbReference>
<dbReference type="InterPro" id="IPR037041">
    <property type="entry name" value="Trigger_fac_C_sf"/>
</dbReference>
<dbReference type="PANTHER" id="PTHR30560">
    <property type="entry name" value="TRIGGER FACTOR CHAPERONE AND PEPTIDYL-PROLYL CIS/TRANS ISOMERASE"/>
    <property type="match status" value="1"/>
</dbReference>
<dbReference type="Pfam" id="PF05697">
    <property type="entry name" value="Trigger_N"/>
    <property type="match status" value="1"/>
</dbReference>
<dbReference type="EMBL" id="MFBS01000011">
    <property type="protein sequence ID" value="OGE10327.1"/>
    <property type="molecule type" value="Genomic_DNA"/>
</dbReference>
<dbReference type="SUPFAM" id="SSF102735">
    <property type="entry name" value="Trigger factor ribosome-binding domain"/>
    <property type="match status" value="1"/>
</dbReference>
<dbReference type="GO" id="GO:0044183">
    <property type="term" value="F:protein folding chaperone"/>
    <property type="evidence" value="ECO:0007669"/>
    <property type="project" value="TreeGrafter"/>
</dbReference>
<feature type="region of interest" description="Disordered" evidence="10">
    <location>
        <begin position="192"/>
        <end position="215"/>
    </location>
</feature>
<evidence type="ECO:0000256" key="10">
    <source>
        <dbReference type="SAM" id="MobiDB-lite"/>
    </source>
</evidence>
<dbReference type="Pfam" id="PF05698">
    <property type="entry name" value="Trigger_C"/>
    <property type="match status" value="1"/>
</dbReference>
<evidence type="ECO:0000256" key="4">
    <source>
        <dbReference type="ARBA" id="ARBA00013194"/>
    </source>
</evidence>
<dbReference type="EC" id="5.2.1.8" evidence="4"/>
<reference evidence="13 14" key="1">
    <citation type="journal article" date="2016" name="Nat. Commun.">
        <title>Thousands of microbial genomes shed light on interconnected biogeochemical processes in an aquifer system.</title>
        <authorList>
            <person name="Anantharaman K."/>
            <person name="Brown C.T."/>
            <person name="Hug L.A."/>
            <person name="Sharon I."/>
            <person name="Castelle C.J."/>
            <person name="Probst A.J."/>
            <person name="Thomas B.C."/>
            <person name="Singh A."/>
            <person name="Wilkins M.J."/>
            <person name="Karaoz U."/>
            <person name="Brodie E.L."/>
            <person name="Williams K.H."/>
            <person name="Hubbard S.S."/>
            <person name="Banfield J.F."/>
        </authorList>
    </citation>
    <scope>NUCLEOTIDE SEQUENCE [LARGE SCALE GENOMIC DNA]</scope>
</reference>
<dbReference type="InterPro" id="IPR036611">
    <property type="entry name" value="Trigger_fac_ribosome-bd_sf"/>
</dbReference>
<name>A0A1F5I1P2_9BACT</name>
<feature type="domain" description="Trigger factor C-terminal" evidence="12">
    <location>
        <begin position="230"/>
        <end position="353"/>
    </location>
</feature>
<dbReference type="InterPro" id="IPR027304">
    <property type="entry name" value="Trigger_fact/SurA_dom_sf"/>
</dbReference>
<sequence length="387" mass="43458">MQYTVTHGEKGKIEVKVDVDKAEFAKAYDEMLDVLGKDTKVEGFRPGNVPRDILEGKIGTNKILNEAASFLASKHLSEIFKKENISPLGNPAIAVSTLAKDSPFSFTASIISKPKVKLGNWKAIKVKRIAAKEVGEKDVEESIKNIYEAWVKKSKVESQKSKVEENEEEKEDSSKKFIYDARGEKIFIKDEESPSFASSSAKASDDKQASEGKKDQIDDEFAKAIGARDLAHLREIVKKDLGQIVGDQVEAKLEEELFDEILKILEVEVPDILIDDEVNRMMVRINQTLEQQDRKLEDYLREQGTTIDALRAKWREQAEKNVKVTLAMDEIGRAENVKVLPEEIDESLKSVDQTKLTEEQKVDLKNYAGVSLFQAKTLDLVKKAVAA</sequence>
<evidence type="ECO:0000313" key="13">
    <source>
        <dbReference type="EMBL" id="OGE10327.1"/>
    </source>
</evidence>
<comment type="catalytic activity">
    <reaction evidence="1">
        <text>[protein]-peptidylproline (omega=180) = [protein]-peptidylproline (omega=0)</text>
        <dbReference type="Rhea" id="RHEA:16237"/>
        <dbReference type="Rhea" id="RHEA-COMP:10747"/>
        <dbReference type="Rhea" id="RHEA-COMP:10748"/>
        <dbReference type="ChEBI" id="CHEBI:83833"/>
        <dbReference type="ChEBI" id="CHEBI:83834"/>
        <dbReference type="EC" id="5.2.1.8"/>
    </reaction>
</comment>
<comment type="subcellular location">
    <subcellularLocation>
        <location evidence="2">Cytoplasm</location>
    </subcellularLocation>
</comment>
<dbReference type="InterPro" id="IPR005215">
    <property type="entry name" value="Trig_fac"/>
</dbReference>
<evidence type="ECO:0000256" key="6">
    <source>
        <dbReference type="ARBA" id="ARBA00023110"/>
    </source>
</evidence>
<organism evidence="13 14">
    <name type="scientific">Candidatus Curtissbacteria bacterium RIFCSPLOWO2_01_FULL_42_26</name>
    <dbReference type="NCBI Taxonomy" id="1797729"/>
    <lineage>
        <taxon>Bacteria</taxon>
        <taxon>Candidatus Curtissiibacteriota</taxon>
    </lineage>
</organism>
<gene>
    <name evidence="13" type="ORF">A3A60_04785</name>
</gene>
<evidence type="ECO:0000313" key="14">
    <source>
        <dbReference type="Proteomes" id="UP000179227"/>
    </source>
</evidence>
<evidence type="ECO:0000256" key="2">
    <source>
        <dbReference type="ARBA" id="ARBA00004496"/>
    </source>
</evidence>
<dbReference type="Gene3D" id="1.10.3120.10">
    <property type="entry name" value="Trigger factor, C-terminal domain"/>
    <property type="match status" value="1"/>
</dbReference>
<dbReference type="InterPro" id="IPR008881">
    <property type="entry name" value="Trigger_fac_ribosome-bd_bac"/>
</dbReference>
<dbReference type="PIRSF" id="PIRSF003095">
    <property type="entry name" value="Trigger_factor"/>
    <property type="match status" value="1"/>
</dbReference>
<evidence type="ECO:0000256" key="5">
    <source>
        <dbReference type="ARBA" id="ARBA00016902"/>
    </source>
</evidence>
<evidence type="ECO:0000256" key="7">
    <source>
        <dbReference type="ARBA" id="ARBA00023186"/>
    </source>
</evidence>
<dbReference type="GO" id="GO:0015031">
    <property type="term" value="P:protein transport"/>
    <property type="evidence" value="ECO:0007669"/>
    <property type="project" value="InterPro"/>
</dbReference>
<evidence type="ECO:0000256" key="3">
    <source>
        <dbReference type="ARBA" id="ARBA00005464"/>
    </source>
</evidence>
<dbReference type="GO" id="GO:0003755">
    <property type="term" value="F:peptidyl-prolyl cis-trans isomerase activity"/>
    <property type="evidence" value="ECO:0007669"/>
    <property type="project" value="UniProtKB-KW"/>
</dbReference>
<comment type="similarity">
    <text evidence="3">Belongs to the FKBP-type PPIase family. Tig subfamily.</text>
</comment>
<dbReference type="STRING" id="1797729.A3A60_04785"/>
<feature type="domain" description="Trigger factor ribosome-binding bacterial" evidence="11">
    <location>
        <begin position="1"/>
        <end position="146"/>
    </location>
</feature>
<feature type="compositionally biased region" description="Basic and acidic residues" evidence="10">
    <location>
        <begin position="203"/>
        <end position="215"/>
    </location>
</feature>
<dbReference type="GO" id="GO:0043335">
    <property type="term" value="P:protein unfolding"/>
    <property type="evidence" value="ECO:0007669"/>
    <property type="project" value="TreeGrafter"/>
</dbReference>
<dbReference type="AlphaFoldDB" id="A0A1F5I1P2"/>
<keyword evidence="8" id="KW-0413">Isomerase</keyword>